<name>A0AAV1JWW2_9NEOP</name>
<keyword evidence="2 4" id="KW-0853">WD repeat</keyword>
<keyword evidence="3" id="KW-0677">Repeat</keyword>
<dbReference type="Gene3D" id="2.130.10.10">
    <property type="entry name" value="YVTN repeat-like/Quinoprotein amine dehydrogenase"/>
    <property type="match status" value="2"/>
</dbReference>
<feature type="repeat" description="WD" evidence="4">
    <location>
        <begin position="79"/>
        <end position="114"/>
    </location>
</feature>
<dbReference type="InterPro" id="IPR015943">
    <property type="entry name" value="WD40/YVTN_repeat-like_dom_sf"/>
</dbReference>
<dbReference type="SMART" id="SM00320">
    <property type="entry name" value="WD40"/>
    <property type="match status" value="4"/>
</dbReference>
<dbReference type="Proteomes" id="UP001497472">
    <property type="component" value="Unassembled WGS sequence"/>
</dbReference>
<keyword evidence="6" id="KW-1185">Reference proteome</keyword>
<dbReference type="AlphaFoldDB" id="A0AAV1JWW2"/>
<evidence type="ECO:0000256" key="1">
    <source>
        <dbReference type="ARBA" id="ARBA00021125"/>
    </source>
</evidence>
<evidence type="ECO:0000256" key="2">
    <source>
        <dbReference type="ARBA" id="ARBA00022574"/>
    </source>
</evidence>
<accession>A0AAV1JWW2</accession>
<evidence type="ECO:0000256" key="4">
    <source>
        <dbReference type="PROSITE-ProRule" id="PRU00221"/>
    </source>
</evidence>
<organism evidence="5 6">
    <name type="scientific">Leptosia nina</name>
    <dbReference type="NCBI Taxonomy" id="320188"/>
    <lineage>
        <taxon>Eukaryota</taxon>
        <taxon>Metazoa</taxon>
        <taxon>Ecdysozoa</taxon>
        <taxon>Arthropoda</taxon>
        <taxon>Hexapoda</taxon>
        <taxon>Insecta</taxon>
        <taxon>Pterygota</taxon>
        <taxon>Neoptera</taxon>
        <taxon>Endopterygota</taxon>
        <taxon>Lepidoptera</taxon>
        <taxon>Glossata</taxon>
        <taxon>Ditrysia</taxon>
        <taxon>Papilionoidea</taxon>
        <taxon>Pieridae</taxon>
        <taxon>Pierinae</taxon>
        <taxon>Leptosia</taxon>
    </lineage>
</organism>
<sequence length="379" mass="42761">MADIIENLEDDRDTISSEEIEKQFNKKYNLLAETAVTLRQSYINKLDVNQFLKIAISLDDNSLEVYELNNSSFQSICRLEGHDKKVTEVVFHPKNEFLLFSTSHDGSIKLWDIRIKGTCVKEFKGEEDSPIRPYECMDVADTGNIFCSGSQLVEDESYLVFWDPRLTNSLGAYWESHTEDITQVKFKPNTNSILASGAGDGLINIFNLQEEDEDSALDYSLNIGNSVEKLHWLSNEELSCITQSNDMQIWEASTGDLVKEYSRDKIARNIKRSRDDDCYVVDTFLLADGTKCVLTGSYGGNGNTLRSLSISGKRLIPCTDFVGNRQVVRCCRYDTHKNILITSGESGLISAWSAQDTGCMDTPVDGKDSKVRALRHRPY</sequence>
<dbReference type="PROSITE" id="PS50082">
    <property type="entry name" value="WD_REPEATS_2"/>
    <property type="match status" value="2"/>
</dbReference>
<gene>
    <name evidence="5" type="ORF">LNINA_LOCUS12144</name>
</gene>
<dbReference type="InterPro" id="IPR001680">
    <property type="entry name" value="WD40_rpt"/>
</dbReference>
<evidence type="ECO:0000313" key="5">
    <source>
        <dbReference type="EMBL" id="CAK1553129.1"/>
    </source>
</evidence>
<reference evidence="5 6" key="1">
    <citation type="submission" date="2023-11" db="EMBL/GenBank/DDBJ databases">
        <authorList>
            <person name="Okamura Y."/>
        </authorList>
    </citation>
    <scope>NUCLEOTIDE SEQUENCE [LARGE SCALE GENOMIC DNA]</scope>
</reference>
<dbReference type="PROSITE" id="PS00678">
    <property type="entry name" value="WD_REPEATS_1"/>
    <property type="match status" value="1"/>
</dbReference>
<feature type="repeat" description="WD" evidence="4">
    <location>
        <begin position="174"/>
        <end position="216"/>
    </location>
</feature>
<dbReference type="InterPro" id="IPR039328">
    <property type="entry name" value="WDR89"/>
</dbReference>
<proteinExistence type="predicted"/>
<evidence type="ECO:0000313" key="6">
    <source>
        <dbReference type="Proteomes" id="UP001497472"/>
    </source>
</evidence>
<dbReference type="EMBL" id="CAVLEF010000203">
    <property type="protein sequence ID" value="CAK1553129.1"/>
    <property type="molecule type" value="Genomic_DNA"/>
</dbReference>
<evidence type="ECO:0000256" key="3">
    <source>
        <dbReference type="ARBA" id="ARBA00022737"/>
    </source>
</evidence>
<protein>
    <recommendedName>
        <fullName evidence="1">WD repeat-containing protein 89</fullName>
    </recommendedName>
</protein>
<dbReference type="SUPFAM" id="SSF50978">
    <property type="entry name" value="WD40 repeat-like"/>
    <property type="match status" value="1"/>
</dbReference>
<dbReference type="InterPro" id="IPR019775">
    <property type="entry name" value="WD40_repeat_CS"/>
</dbReference>
<dbReference type="PROSITE" id="PS50294">
    <property type="entry name" value="WD_REPEATS_REGION"/>
    <property type="match status" value="1"/>
</dbReference>
<comment type="caution">
    <text evidence="5">The sequence shown here is derived from an EMBL/GenBank/DDBJ whole genome shotgun (WGS) entry which is preliminary data.</text>
</comment>
<dbReference type="PANTHER" id="PTHR22889:SF0">
    <property type="entry name" value="WD REPEAT-CONTAINING PROTEIN 89"/>
    <property type="match status" value="1"/>
</dbReference>
<dbReference type="PANTHER" id="PTHR22889">
    <property type="entry name" value="WD REPEAT-CONTAINING PROTEIN 89"/>
    <property type="match status" value="1"/>
</dbReference>
<dbReference type="Pfam" id="PF00400">
    <property type="entry name" value="WD40"/>
    <property type="match status" value="2"/>
</dbReference>
<dbReference type="InterPro" id="IPR036322">
    <property type="entry name" value="WD40_repeat_dom_sf"/>
</dbReference>